<feature type="binding site" evidence="11">
    <location>
        <begin position="53"/>
        <end position="56"/>
    </location>
    <ligand>
        <name>substrate</name>
    </ligand>
</feature>
<feature type="binding site" evidence="11">
    <location>
        <begin position="110"/>
        <end position="111"/>
    </location>
    <ligand>
        <name>substrate</name>
    </ligand>
</feature>
<sequence length="176" mass="20037">MNKHRPALFLDRDGVINIDRGYVSRIEDFEFIEGAAETIAAFNQRGWYVFIVTNQSGIARNYYTEDDMHALHDWMQARLAEKGAHIDRIYFCPFHEDGENLRYRKDSFDRKPKPGMLLRAMADFPVKREASFLIGDKEADIEAAKAASVAGFLFTGGNLATFAEWTLASFEDGNRG</sequence>
<evidence type="ECO:0000313" key="14">
    <source>
        <dbReference type="EMBL" id="KCZ83925.1"/>
    </source>
</evidence>
<accession>A0A059F6E3</accession>
<dbReference type="GO" id="GO:0005737">
    <property type="term" value="C:cytoplasm"/>
    <property type="evidence" value="ECO:0007669"/>
    <property type="project" value="UniProtKB-SubCell"/>
</dbReference>
<evidence type="ECO:0000256" key="10">
    <source>
        <dbReference type="PIRSR" id="PIRSR004682-1"/>
    </source>
</evidence>
<comment type="similarity">
    <text evidence="8 9">Belongs to the gmhB family.</text>
</comment>
<feature type="binding site" evidence="13">
    <location>
        <position position="11"/>
    </location>
    <ligand>
        <name>Mg(2+)</name>
        <dbReference type="ChEBI" id="CHEBI:18420"/>
    </ligand>
</feature>
<dbReference type="PANTHER" id="PTHR42891">
    <property type="entry name" value="D-GLYCERO-BETA-D-MANNO-HEPTOSE-1,7-BISPHOSPHATE 7-PHOSPHATASE"/>
    <property type="match status" value="1"/>
</dbReference>
<feature type="binding site" evidence="13">
    <location>
        <position position="137"/>
    </location>
    <ligand>
        <name>Mg(2+)</name>
        <dbReference type="ChEBI" id="CHEBI:18420"/>
    </ligand>
</feature>
<keyword evidence="15" id="KW-1185">Reference proteome</keyword>
<reference evidence="14 15" key="1">
    <citation type="submission" date="2013-04" db="EMBL/GenBank/DDBJ databases">
        <title>Hyphomonas hirschiana VP5 Genome Sequencing.</title>
        <authorList>
            <person name="Lai Q."/>
            <person name="Shao Z."/>
        </authorList>
    </citation>
    <scope>NUCLEOTIDE SEQUENCE [LARGE SCALE GENOMIC DNA]</scope>
    <source>
        <strain evidence="14 15">VP5</strain>
    </source>
</reference>
<evidence type="ECO:0000256" key="5">
    <source>
        <dbReference type="ARBA" id="ARBA00022833"/>
    </source>
</evidence>
<feature type="binding site" evidence="11">
    <location>
        <begin position="11"/>
        <end position="13"/>
    </location>
    <ligand>
        <name>substrate</name>
    </ligand>
</feature>
<evidence type="ECO:0000256" key="2">
    <source>
        <dbReference type="ARBA" id="ARBA00022490"/>
    </source>
</evidence>
<dbReference type="NCBIfam" id="TIGR00213">
    <property type="entry name" value="GmhB_yaeD"/>
    <property type="match status" value="1"/>
</dbReference>
<dbReference type="PATRIC" id="fig|1280951.3.peg.3525"/>
<feature type="active site" description="Proton donor" evidence="10">
    <location>
        <position position="13"/>
    </location>
</feature>
<keyword evidence="5 13" id="KW-0862">Zinc</keyword>
<feature type="active site" description="Nucleophile" evidence="10">
    <location>
        <position position="11"/>
    </location>
</feature>
<gene>
    <name evidence="14" type="ORF">HHI_17513</name>
</gene>
<dbReference type="GO" id="GO:0016791">
    <property type="term" value="F:phosphatase activity"/>
    <property type="evidence" value="ECO:0007669"/>
    <property type="project" value="InterPro"/>
</dbReference>
<organism evidence="14 15">
    <name type="scientific">Hyphomonas hirschiana VP5</name>
    <dbReference type="NCBI Taxonomy" id="1280951"/>
    <lineage>
        <taxon>Bacteria</taxon>
        <taxon>Pseudomonadati</taxon>
        <taxon>Pseudomonadota</taxon>
        <taxon>Alphaproteobacteria</taxon>
        <taxon>Hyphomonadales</taxon>
        <taxon>Hyphomonadaceae</taxon>
        <taxon>Hyphomonas</taxon>
    </lineage>
</organism>
<dbReference type="PANTHER" id="PTHR42891:SF1">
    <property type="entry name" value="D-GLYCERO-BETA-D-MANNO-HEPTOSE-1,7-BISPHOSPHATE 7-PHOSPHATASE"/>
    <property type="match status" value="1"/>
</dbReference>
<evidence type="ECO:0000256" key="7">
    <source>
        <dbReference type="ARBA" id="ARBA00031828"/>
    </source>
</evidence>
<keyword evidence="6 9" id="KW-0119">Carbohydrate metabolism</keyword>
<dbReference type="Proteomes" id="UP000025061">
    <property type="component" value="Unassembled WGS sequence"/>
</dbReference>
<evidence type="ECO:0000256" key="6">
    <source>
        <dbReference type="ARBA" id="ARBA00023277"/>
    </source>
</evidence>
<dbReference type="OrthoDB" id="9814110at2"/>
<evidence type="ECO:0000256" key="1">
    <source>
        <dbReference type="ARBA" id="ARBA00004496"/>
    </source>
</evidence>
<evidence type="ECO:0000256" key="4">
    <source>
        <dbReference type="ARBA" id="ARBA00022801"/>
    </source>
</evidence>
<dbReference type="InterPro" id="IPR004446">
    <property type="entry name" value="Heptose_bisP_phosphatase"/>
</dbReference>
<dbReference type="EMBL" id="ARYI01000026">
    <property type="protein sequence ID" value="KCZ83925.1"/>
    <property type="molecule type" value="Genomic_DNA"/>
</dbReference>
<evidence type="ECO:0000256" key="11">
    <source>
        <dbReference type="PIRSR" id="PIRSR004682-2"/>
    </source>
</evidence>
<comment type="caution">
    <text evidence="14">The sequence shown here is derived from an EMBL/GenBank/DDBJ whole genome shotgun (WGS) entry which is preliminary data.</text>
</comment>
<evidence type="ECO:0000256" key="3">
    <source>
        <dbReference type="ARBA" id="ARBA00022723"/>
    </source>
</evidence>
<evidence type="ECO:0000256" key="9">
    <source>
        <dbReference type="PIRNR" id="PIRNR004682"/>
    </source>
</evidence>
<dbReference type="CDD" id="cd07503">
    <property type="entry name" value="HAD_HisB-N"/>
    <property type="match status" value="1"/>
</dbReference>
<dbReference type="NCBIfam" id="TIGR01656">
    <property type="entry name" value="Histidinol-ppas"/>
    <property type="match status" value="1"/>
</dbReference>
<feature type="site" description="Stabilizes the phosphoryl group" evidence="12">
    <location>
        <position position="53"/>
    </location>
</feature>
<dbReference type="GO" id="GO:0005975">
    <property type="term" value="P:carbohydrate metabolic process"/>
    <property type="evidence" value="ECO:0007669"/>
    <property type="project" value="InterPro"/>
</dbReference>
<feature type="binding site" evidence="13">
    <location>
        <position position="13"/>
    </location>
    <ligand>
        <name>Mg(2+)</name>
        <dbReference type="ChEBI" id="CHEBI:18420"/>
    </ligand>
</feature>
<dbReference type="RefSeq" id="WP_011645520.1">
    <property type="nucleotide sequence ID" value="NZ_ARYI01000026.1"/>
</dbReference>
<feature type="binding site" evidence="13">
    <location>
        <position position="136"/>
    </location>
    <ligand>
        <name>Mg(2+)</name>
        <dbReference type="ChEBI" id="CHEBI:18420"/>
    </ligand>
</feature>
<feature type="binding site" evidence="11">
    <location>
        <begin position="19"/>
        <end position="22"/>
    </location>
    <ligand>
        <name>substrate</name>
    </ligand>
</feature>
<dbReference type="InterPro" id="IPR006543">
    <property type="entry name" value="Histidinol-phos"/>
</dbReference>
<evidence type="ECO:0000256" key="12">
    <source>
        <dbReference type="PIRSR" id="PIRSR004682-3"/>
    </source>
</evidence>
<feature type="site" description="Contributes to substrate recognition" evidence="12">
    <location>
        <position position="110"/>
    </location>
</feature>
<comment type="subcellular location">
    <subcellularLocation>
        <location evidence="1 9">Cytoplasm</location>
    </subcellularLocation>
</comment>
<feature type="binding site" evidence="13">
    <location>
        <position position="92"/>
    </location>
    <ligand>
        <name>Zn(2+)</name>
        <dbReference type="ChEBI" id="CHEBI:29105"/>
    </ligand>
</feature>
<dbReference type="Gene3D" id="3.40.50.1000">
    <property type="entry name" value="HAD superfamily/HAD-like"/>
    <property type="match status" value="1"/>
</dbReference>
<comment type="cofactor">
    <cofactor evidence="13">
        <name>Zn(2+)</name>
        <dbReference type="ChEBI" id="CHEBI:29105"/>
    </cofactor>
</comment>
<proteinExistence type="inferred from homology"/>
<dbReference type="InterPro" id="IPR036412">
    <property type="entry name" value="HAD-like_sf"/>
</dbReference>
<keyword evidence="4 9" id="KW-0378">Hydrolase</keyword>
<dbReference type="AlphaFoldDB" id="A0A059F6E3"/>
<keyword evidence="13" id="KW-0460">Magnesium</keyword>
<keyword evidence="2 9" id="KW-0963">Cytoplasm</keyword>
<evidence type="ECO:0000256" key="8">
    <source>
        <dbReference type="ARBA" id="ARBA00061616"/>
    </source>
</evidence>
<evidence type="ECO:0000256" key="13">
    <source>
        <dbReference type="PIRSR" id="PIRSR004682-4"/>
    </source>
</evidence>
<evidence type="ECO:0000313" key="15">
    <source>
        <dbReference type="Proteomes" id="UP000025061"/>
    </source>
</evidence>
<dbReference type="InterPro" id="IPR006549">
    <property type="entry name" value="HAD-SF_hydro_IIIA"/>
</dbReference>
<dbReference type="Pfam" id="PF13242">
    <property type="entry name" value="Hydrolase_like"/>
    <property type="match status" value="1"/>
</dbReference>
<dbReference type="InterPro" id="IPR023214">
    <property type="entry name" value="HAD_sf"/>
</dbReference>
<dbReference type="GO" id="GO:0046872">
    <property type="term" value="F:metal ion binding"/>
    <property type="evidence" value="ECO:0007669"/>
    <property type="project" value="UniProtKB-KW"/>
</dbReference>
<dbReference type="NCBIfam" id="TIGR01662">
    <property type="entry name" value="HAD-SF-IIIA"/>
    <property type="match status" value="1"/>
</dbReference>
<feature type="binding site" evidence="11">
    <location>
        <position position="137"/>
    </location>
    <ligand>
        <name>substrate</name>
    </ligand>
</feature>
<dbReference type="FunFam" id="3.40.50.1000:FF:000037">
    <property type="entry name" value="D,D-heptose 1,7-bisphosphate phosphatase"/>
    <property type="match status" value="1"/>
</dbReference>
<name>A0A059F6E3_9PROT</name>
<dbReference type="EC" id="3.1.3.-" evidence="9"/>
<dbReference type="SUPFAM" id="SSF56784">
    <property type="entry name" value="HAD-like"/>
    <property type="match status" value="1"/>
</dbReference>
<comment type="cofactor">
    <cofactor evidence="13">
        <name>Mg(2+)</name>
        <dbReference type="ChEBI" id="CHEBI:18420"/>
    </cofactor>
</comment>
<feature type="site" description="Stabilizes the phosphoryl group" evidence="12">
    <location>
        <position position="111"/>
    </location>
</feature>
<keyword evidence="3 13" id="KW-0479">Metal-binding</keyword>
<protein>
    <recommendedName>
        <fullName evidence="7 9">D,D-heptose 1,7-bisphosphate phosphatase</fullName>
        <ecNumber evidence="9">3.1.3.-</ecNumber>
    </recommendedName>
</protein>
<dbReference type="PIRSF" id="PIRSF004682">
    <property type="entry name" value="GmhB"/>
    <property type="match status" value="1"/>
</dbReference>